<organism evidence="2">
    <name type="scientific">Helicotheca tamesis</name>
    <dbReference type="NCBI Taxonomy" id="374047"/>
    <lineage>
        <taxon>Eukaryota</taxon>
        <taxon>Sar</taxon>
        <taxon>Stramenopiles</taxon>
        <taxon>Ochrophyta</taxon>
        <taxon>Bacillariophyta</taxon>
        <taxon>Mediophyceae</taxon>
        <taxon>Lithodesmiophycidae</taxon>
        <taxon>Lithodesmiales</taxon>
        <taxon>Lithodesmiaceae</taxon>
        <taxon>Helicotheca</taxon>
    </lineage>
</organism>
<protein>
    <recommendedName>
        <fullName evidence="1">DUF6818 domain-containing protein</fullName>
    </recommendedName>
</protein>
<evidence type="ECO:0000313" key="2">
    <source>
        <dbReference type="EMBL" id="CAD9515307.1"/>
    </source>
</evidence>
<accession>A0A7S2IDG0</accession>
<dbReference type="InterPro" id="IPR049203">
    <property type="entry name" value="DUF6818"/>
</dbReference>
<dbReference type="Pfam" id="PF20681">
    <property type="entry name" value="DUF6818"/>
    <property type="match status" value="1"/>
</dbReference>
<dbReference type="EMBL" id="HBGV01018143">
    <property type="protein sequence ID" value="CAD9515307.1"/>
    <property type="molecule type" value="Transcribed_RNA"/>
</dbReference>
<name>A0A7S2IDG0_9STRA</name>
<gene>
    <name evidence="2" type="ORF">HTAM1171_LOCUS11227</name>
</gene>
<feature type="domain" description="DUF6818" evidence="1">
    <location>
        <begin position="31"/>
        <end position="99"/>
    </location>
</feature>
<evidence type="ECO:0000259" key="1">
    <source>
        <dbReference type="Pfam" id="PF20681"/>
    </source>
</evidence>
<dbReference type="AlphaFoldDB" id="A0A7S2IDG0"/>
<proteinExistence type="predicted"/>
<sequence>MTSCENKEITGGNYHKTEIEHLLRVVTMEHPIGNKGWKRVTERHNEHYPQQMQDSIRRIFDKLRNKKPKTSQSESPPHIKDACKIFELIKRETMSHTEESSSKASLGVFLFLIN</sequence>
<reference evidence="2" key="1">
    <citation type="submission" date="2021-01" db="EMBL/GenBank/DDBJ databases">
        <authorList>
            <person name="Corre E."/>
            <person name="Pelletier E."/>
            <person name="Niang G."/>
            <person name="Scheremetjew M."/>
            <person name="Finn R."/>
            <person name="Kale V."/>
            <person name="Holt S."/>
            <person name="Cochrane G."/>
            <person name="Meng A."/>
            <person name="Brown T."/>
            <person name="Cohen L."/>
        </authorList>
    </citation>
    <scope>NUCLEOTIDE SEQUENCE</scope>
    <source>
        <strain evidence="2">CCMP826</strain>
    </source>
</reference>